<keyword evidence="2" id="KW-1185">Reference proteome</keyword>
<sequence>MVGVDVILELSIDVPKARPFASIRILPRPEHSQCQTHGGFGIEEAVKRSYSAKDLKETWLNEAAYPDLHIALPEAYTCVHLDRVEKRGGGVGIIYKKIFRCNSFKRDELLGAEALGFSLLSGGQLSFSGGFVYCPPGHLDSLDQAVIPKCVSYAKFTILDDFNIDLDKMEDPLATRLVETRSSFNMIRVSMGPTHDS</sequence>
<accession>A0AAV7WY03</accession>
<evidence type="ECO:0000313" key="1">
    <source>
        <dbReference type="EMBL" id="KAJ1218780.1"/>
    </source>
</evidence>
<dbReference type="Proteomes" id="UP001066276">
    <property type="component" value="Chromosome 1_1"/>
</dbReference>
<reference evidence="1" key="1">
    <citation type="journal article" date="2022" name="bioRxiv">
        <title>Sequencing and chromosome-scale assembly of the giantPleurodeles waltlgenome.</title>
        <authorList>
            <person name="Brown T."/>
            <person name="Elewa A."/>
            <person name="Iarovenko S."/>
            <person name="Subramanian E."/>
            <person name="Araus A.J."/>
            <person name="Petzold A."/>
            <person name="Susuki M."/>
            <person name="Suzuki K.-i.T."/>
            <person name="Hayashi T."/>
            <person name="Toyoda A."/>
            <person name="Oliveira C."/>
            <person name="Osipova E."/>
            <person name="Leigh N.D."/>
            <person name="Simon A."/>
            <person name="Yun M.H."/>
        </authorList>
    </citation>
    <scope>NUCLEOTIDE SEQUENCE</scope>
    <source>
        <strain evidence="1">20211129_DDA</strain>
        <tissue evidence="1">Liver</tissue>
    </source>
</reference>
<dbReference type="Gene3D" id="3.60.10.10">
    <property type="entry name" value="Endonuclease/exonuclease/phosphatase"/>
    <property type="match status" value="1"/>
</dbReference>
<gene>
    <name evidence="1" type="ORF">NDU88_006354</name>
</gene>
<proteinExistence type="predicted"/>
<dbReference type="EMBL" id="JANPWB010000001">
    <property type="protein sequence ID" value="KAJ1218780.1"/>
    <property type="molecule type" value="Genomic_DNA"/>
</dbReference>
<dbReference type="AlphaFoldDB" id="A0AAV7WY03"/>
<name>A0AAV7WY03_PLEWA</name>
<evidence type="ECO:0000313" key="2">
    <source>
        <dbReference type="Proteomes" id="UP001066276"/>
    </source>
</evidence>
<dbReference type="InterPro" id="IPR036691">
    <property type="entry name" value="Endo/exonu/phosph_ase_sf"/>
</dbReference>
<organism evidence="1 2">
    <name type="scientific">Pleurodeles waltl</name>
    <name type="common">Iberian ribbed newt</name>
    <dbReference type="NCBI Taxonomy" id="8319"/>
    <lineage>
        <taxon>Eukaryota</taxon>
        <taxon>Metazoa</taxon>
        <taxon>Chordata</taxon>
        <taxon>Craniata</taxon>
        <taxon>Vertebrata</taxon>
        <taxon>Euteleostomi</taxon>
        <taxon>Amphibia</taxon>
        <taxon>Batrachia</taxon>
        <taxon>Caudata</taxon>
        <taxon>Salamandroidea</taxon>
        <taxon>Salamandridae</taxon>
        <taxon>Pleurodelinae</taxon>
        <taxon>Pleurodeles</taxon>
    </lineage>
</organism>
<dbReference type="PANTHER" id="PTHR33776:SF3">
    <property type="entry name" value="PHD-TYPE DOMAIN-CONTAINING PROTEIN"/>
    <property type="match status" value="1"/>
</dbReference>
<comment type="caution">
    <text evidence="1">The sequence shown here is derived from an EMBL/GenBank/DDBJ whole genome shotgun (WGS) entry which is preliminary data.</text>
</comment>
<dbReference type="PANTHER" id="PTHR33776">
    <property type="entry name" value="ENDO/EXONUCLEASE/PHOSPHATASE DOMAIN-CONTAINING PROTEIN"/>
    <property type="match status" value="1"/>
</dbReference>
<protein>
    <submittedName>
        <fullName evidence="1">Uncharacterized protein</fullName>
    </submittedName>
</protein>